<evidence type="ECO:0000259" key="1">
    <source>
        <dbReference type="PROSITE" id="PS50234"/>
    </source>
</evidence>
<dbReference type="PROSITE" id="PS50234">
    <property type="entry name" value="VWFA"/>
    <property type="match status" value="1"/>
</dbReference>
<protein>
    <submittedName>
        <fullName evidence="2">Ca-activated chloride channel family protein</fullName>
    </submittedName>
</protein>
<reference evidence="2 3" key="1">
    <citation type="submission" date="2021-03" db="EMBL/GenBank/DDBJ databases">
        <title>Sequencing the genomes of 1000 actinobacteria strains.</title>
        <authorList>
            <person name="Klenk H.-P."/>
        </authorList>
    </citation>
    <scope>NUCLEOTIDE SEQUENCE [LARGE SCALE GENOMIC DNA]</scope>
    <source>
        <strain evidence="2 3">DSM 44580</strain>
    </source>
</reference>
<name>A0ABS5AJ05_9PSEU</name>
<dbReference type="SUPFAM" id="SSF53300">
    <property type="entry name" value="vWA-like"/>
    <property type="match status" value="1"/>
</dbReference>
<dbReference type="PANTHER" id="PTHR45737">
    <property type="entry name" value="VON WILLEBRAND FACTOR A DOMAIN-CONTAINING PROTEIN 5A"/>
    <property type="match status" value="1"/>
</dbReference>
<dbReference type="InterPro" id="IPR002035">
    <property type="entry name" value="VWF_A"/>
</dbReference>
<dbReference type="Gene3D" id="3.40.50.410">
    <property type="entry name" value="von Willebrand factor, type A domain"/>
    <property type="match status" value="1"/>
</dbReference>
<proteinExistence type="predicted"/>
<dbReference type="Proteomes" id="UP001519363">
    <property type="component" value="Unassembled WGS sequence"/>
</dbReference>
<gene>
    <name evidence="2" type="ORF">JOF53_005420</name>
</gene>
<comment type="caution">
    <text evidence="2">The sequence shown here is derived from an EMBL/GenBank/DDBJ whole genome shotgun (WGS) entry which is preliminary data.</text>
</comment>
<accession>A0ABS5AJ05</accession>
<organism evidence="2 3">
    <name type="scientific">Crossiella equi</name>
    <dbReference type="NCBI Taxonomy" id="130796"/>
    <lineage>
        <taxon>Bacteria</taxon>
        <taxon>Bacillati</taxon>
        <taxon>Actinomycetota</taxon>
        <taxon>Actinomycetes</taxon>
        <taxon>Pseudonocardiales</taxon>
        <taxon>Pseudonocardiaceae</taxon>
        <taxon>Crossiella</taxon>
    </lineage>
</organism>
<dbReference type="PANTHER" id="PTHR45737:SF6">
    <property type="entry name" value="VON WILLEBRAND FACTOR A DOMAIN-CONTAINING PROTEIN 5A"/>
    <property type="match status" value="1"/>
</dbReference>
<evidence type="ECO:0000313" key="3">
    <source>
        <dbReference type="Proteomes" id="UP001519363"/>
    </source>
</evidence>
<dbReference type="Pfam" id="PF13768">
    <property type="entry name" value="VWA_3"/>
    <property type="match status" value="1"/>
</dbReference>
<dbReference type="EMBL" id="JAGIOO010000001">
    <property type="protein sequence ID" value="MBP2476548.1"/>
    <property type="molecule type" value="Genomic_DNA"/>
</dbReference>
<keyword evidence="3" id="KW-1185">Reference proteome</keyword>
<dbReference type="InterPro" id="IPR036465">
    <property type="entry name" value="vWFA_dom_sf"/>
</dbReference>
<dbReference type="Gene3D" id="2.60.40.3670">
    <property type="match status" value="1"/>
</dbReference>
<evidence type="ECO:0000313" key="2">
    <source>
        <dbReference type="EMBL" id="MBP2476548.1"/>
    </source>
</evidence>
<dbReference type="SMART" id="SM00327">
    <property type="entry name" value="VWA"/>
    <property type="match status" value="1"/>
</dbReference>
<sequence length="461" mass="49049">MMAFVLRCGARHYLPVGDRLLSVLLEVTGDGAEAAGQAPEAAEVILVDCSGSMSLPPTKLAAARKATSAAVDALRDGVHFALVQGTGRAHMLYPDRPELVRATPETRAAARRATTTMVASGGTAMGSWLLLARDLLAAHPGAIRHAVLLTDGQNVGETAAQLDRVLAACTGEFTCDARGIGADWEPRELHRIASALRGRADAVRRVGDLARDFTGMVTEAMRKVVVDVRLRVACEPGVRLCFARQVFPVEADLGEPGPEISAGSWGAGTRHFHLGFEFDGPGEPTGEDLPFADVELAVVPPGGVTAEPTGQQRRLTVQWTDDSGLSSQYEPVLAHYARQTELRRLVQAGCAALDRGEHPDALDLLGRAVRLAQETGNHEQLGRLGLLVHVEDAAAGRVRLREGVSAQELRVAEAGSVLSAFPDLPVEELAADLPDRVCACCGLSWPGQARFCEETGRELPR</sequence>
<dbReference type="Gene3D" id="1.20.120.1690">
    <property type="match status" value="1"/>
</dbReference>
<dbReference type="CDD" id="cd00198">
    <property type="entry name" value="vWFA"/>
    <property type="match status" value="1"/>
</dbReference>
<feature type="domain" description="VWFA" evidence="1">
    <location>
        <begin position="42"/>
        <end position="224"/>
    </location>
</feature>